<dbReference type="InterPro" id="IPR025430">
    <property type="entry name" value="DUF4167"/>
</dbReference>
<dbReference type="Proteomes" id="UP000315344">
    <property type="component" value="Unassembled WGS sequence"/>
</dbReference>
<accession>A0A533IFW3</accession>
<gene>
    <name evidence="3" type="ORF">DI616_00175</name>
</gene>
<dbReference type="EMBL" id="VAFL01000001">
    <property type="protein sequence ID" value="TKW68458.1"/>
    <property type="molecule type" value="Genomic_DNA"/>
</dbReference>
<evidence type="ECO:0000313" key="4">
    <source>
        <dbReference type="Proteomes" id="UP000315344"/>
    </source>
</evidence>
<feature type="compositionally biased region" description="Basic residues" evidence="1">
    <location>
        <begin position="1"/>
        <end position="14"/>
    </location>
</feature>
<name>A0A533IFW3_PARDE</name>
<sequence length="267" mass="29299">MRSSKSRSRSKSNRQRSLGNVVNRVFDSSGPEGKVRGTPQQIIEKYLALARDAQLSNDRVAEQAFFQHAEHYTRLLGEAMKEQAERQQQQQNNQQHHNRGGDEQQSRGGDDGRDQAGRDDNGQGRNDAQERRDQPEARHAPQNNEAARQPETPRQSDAGRQSDAPRQPVTAEQPDSRPEAGQDTEVTAVQDGSRPRNQRSGRRPVAALPDAVSTDAEPGDARVDTPEEKAPARRTRAPRSTSAAPRTRRKPAAEDSAAAAPAADGAE</sequence>
<dbReference type="Pfam" id="PF13763">
    <property type="entry name" value="DUF4167"/>
    <property type="match status" value="1"/>
</dbReference>
<feature type="domain" description="DUF4167" evidence="2">
    <location>
        <begin position="7"/>
        <end position="80"/>
    </location>
</feature>
<feature type="compositionally biased region" description="Basic and acidic residues" evidence="1">
    <location>
        <begin position="99"/>
        <end position="139"/>
    </location>
</feature>
<evidence type="ECO:0000256" key="1">
    <source>
        <dbReference type="SAM" id="MobiDB-lite"/>
    </source>
</evidence>
<feature type="compositionally biased region" description="Low complexity" evidence="1">
    <location>
        <begin position="254"/>
        <end position="267"/>
    </location>
</feature>
<dbReference type="AlphaFoldDB" id="A0A533IFW3"/>
<feature type="compositionally biased region" description="Polar residues" evidence="1">
    <location>
        <begin position="141"/>
        <end position="159"/>
    </location>
</feature>
<organism evidence="3 4">
    <name type="scientific">Paracoccus denitrificans</name>
    <dbReference type="NCBI Taxonomy" id="266"/>
    <lineage>
        <taxon>Bacteria</taxon>
        <taxon>Pseudomonadati</taxon>
        <taxon>Pseudomonadota</taxon>
        <taxon>Alphaproteobacteria</taxon>
        <taxon>Rhodobacterales</taxon>
        <taxon>Paracoccaceae</taxon>
        <taxon>Paracoccus</taxon>
    </lineage>
</organism>
<feature type="region of interest" description="Disordered" evidence="1">
    <location>
        <begin position="76"/>
        <end position="267"/>
    </location>
</feature>
<evidence type="ECO:0000259" key="2">
    <source>
        <dbReference type="Pfam" id="PF13763"/>
    </source>
</evidence>
<comment type="caution">
    <text evidence="3">The sequence shown here is derived from an EMBL/GenBank/DDBJ whole genome shotgun (WGS) entry which is preliminary data.</text>
</comment>
<evidence type="ECO:0000313" key="3">
    <source>
        <dbReference type="EMBL" id="TKW68458.1"/>
    </source>
</evidence>
<feature type="compositionally biased region" description="Basic and acidic residues" evidence="1">
    <location>
        <begin position="76"/>
        <end position="85"/>
    </location>
</feature>
<proteinExistence type="predicted"/>
<feature type="region of interest" description="Disordered" evidence="1">
    <location>
        <begin position="1"/>
        <end position="39"/>
    </location>
</feature>
<protein>
    <submittedName>
        <fullName evidence="3">DUF4167 domain-containing protein</fullName>
    </submittedName>
</protein>
<feature type="compositionally biased region" description="Basic and acidic residues" evidence="1">
    <location>
        <begin position="219"/>
        <end position="231"/>
    </location>
</feature>
<reference evidence="3 4" key="1">
    <citation type="journal article" date="2017" name="Nat. Commun.">
        <title>In situ click chemistry generation of cyclooxygenase-2 inhibitors.</title>
        <authorList>
            <person name="Bhardwaj A."/>
            <person name="Kaur J."/>
            <person name="Wuest M."/>
            <person name="Wuest F."/>
        </authorList>
    </citation>
    <scope>NUCLEOTIDE SEQUENCE [LARGE SCALE GENOMIC DNA]</scope>
    <source>
        <strain evidence="3">S2_012_000_R3_94</strain>
    </source>
</reference>